<dbReference type="RefSeq" id="WP_094548663.1">
    <property type="nucleotide sequence ID" value="NZ_MQWB01000001.1"/>
</dbReference>
<dbReference type="InParanoid" id="A0A259U045"/>
<evidence type="ECO:0000313" key="4">
    <source>
        <dbReference type="Proteomes" id="UP000216446"/>
    </source>
</evidence>
<proteinExistence type="predicted"/>
<dbReference type="EMBL" id="MQWB01000001">
    <property type="protein sequence ID" value="OZC03372.1"/>
    <property type="molecule type" value="Genomic_DNA"/>
</dbReference>
<dbReference type="Gene3D" id="2.60.40.1120">
    <property type="entry name" value="Carboxypeptidase-like, regulatory domain"/>
    <property type="match status" value="1"/>
</dbReference>
<dbReference type="OrthoDB" id="1682379at2"/>
<protein>
    <recommendedName>
        <fullName evidence="2">Outer membrane protein beta-barrel domain-containing protein</fullName>
    </recommendedName>
</protein>
<evidence type="ECO:0000259" key="2">
    <source>
        <dbReference type="Pfam" id="PF14905"/>
    </source>
</evidence>
<feature type="domain" description="Outer membrane protein beta-barrel" evidence="2">
    <location>
        <begin position="476"/>
        <end position="919"/>
    </location>
</feature>
<dbReference type="SUPFAM" id="SSF49464">
    <property type="entry name" value="Carboxypeptidase regulatory domain-like"/>
    <property type="match status" value="1"/>
</dbReference>
<dbReference type="InterPro" id="IPR008969">
    <property type="entry name" value="CarboxyPept-like_regulatory"/>
</dbReference>
<keyword evidence="1" id="KW-0732">Signal</keyword>
<dbReference type="InterPro" id="IPR041700">
    <property type="entry name" value="OMP_b-brl_3"/>
</dbReference>
<evidence type="ECO:0000256" key="1">
    <source>
        <dbReference type="SAM" id="SignalP"/>
    </source>
</evidence>
<reference evidence="3 4" key="1">
    <citation type="submission" date="2016-11" db="EMBL/GenBank/DDBJ databases">
        <title>Study of marine rhodopsin-containing bacteria.</title>
        <authorList>
            <person name="Yoshizawa S."/>
            <person name="Kumagai Y."/>
            <person name="Kogure K."/>
        </authorList>
    </citation>
    <scope>NUCLEOTIDE SEQUENCE [LARGE SCALE GENOMIC DNA]</scope>
    <source>
        <strain evidence="3 4">SG-29</strain>
    </source>
</reference>
<feature type="signal peptide" evidence="1">
    <location>
        <begin position="1"/>
        <end position="17"/>
    </location>
</feature>
<dbReference type="AlphaFoldDB" id="A0A259U045"/>
<dbReference type="Proteomes" id="UP000216446">
    <property type="component" value="Unassembled WGS sequence"/>
</dbReference>
<organism evidence="3 4">
    <name type="scientific">Rubricoccus marinus</name>
    <dbReference type="NCBI Taxonomy" id="716817"/>
    <lineage>
        <taxon>Bacteria</taxon>
        <taxon>Pseudomonadati</taxon>
        <taxon>Rhodothermota</taxon>
        <taxon>Rhodothermia</taxon>
        <taxon>Rhodothermales</taxon>
        <taxon>Rubricoccaceae</taxon>
        <taxon>Rubricoccus</taxon>
    </lineage>
</organism>
<evidence type="ECO:0000313" key="3">
    <source>
        <dbReference type="EMBL" id="OZC03372.1"/>
    </source>
</evidence>
<keyword evidence="4" id="KW-1185">Reference proteome</keyword>
<gene>
    <name evidence="3" type="ORF">BSZ36_10505</name>
</gene>
<sequence>MRSLCLVLLLAPCAVWAQVSVTGTVSDSTGLPLPGATVVLMQPADSVLVSFASSRADGAFEVRRVREGAYILKVSFVGYQSATQDIEVGGDALDVGSLVLQEAVDELGKLVVDGERVPIVLRGDTLDYDAAAFGTRQGASVEDLLRQLPGMEVEEDGSVTAQGQKVQRVLVDGKEFFGDDPTVATRNLPADAVERVQVYDKSSDTAEFTGVEDGEEERTINLELKEDRKSGYFGNVGGGLGGVPSSNASGAGLPSASGASGPGMLYDAQASVNRFSPSTQISFIGNVNNINRQSFSVGDYFQFMGGMSMMANGGTFRVGGGGIPVGEDLGDGFSDTASGGINFNREFSPKTSIRTSYFLHNLDKTRQRSIQRQQFFGEDLSSRLEETADGDDGTQIHRLNLFGEHKISDGHDIRLRSSLRYGTNGARTFTEQQTFNTADLLENTSDTDIDTDGSNAGGDAALTYRRKFGRRSLVAELNADLNQTDADADFLATNRFYASGDLLTTEEINQLQSQRGDTFTAGGSLLFTQPLAPKQALQARVEHRETREDQTREVFDILGDVRTLNAAQSSAFERTYLYDKVGVTYVRNTEPVSLSAGLTAQLTRLDGTQRGADQNIDQQYLRLLPEATVSYAFSQSRNVELRYETSTREPSVRELQPVVDITDPLRIYVGNPDLRPAYTHSLNARYLTFDQFTSTNFFGFVRGSYSPTAISTSRTVDAQFRQTSTPINTSGTWSVIGNGSFGTVYKPIKSRVSLSANTLFNRAVEIINGDENASSLFRGTLNATVQNRNKERFDLSIGPKITYNNAAYSLNPQLDRSYVNWGLSAGLGWTPSDAFEISTDFDLDVYGNAVAGGSASTQAVPLWRASAAYTIMQGRGRIELVATDLLDRNLGVTYNNTASYLEEERVSSLGRYVLLRFVYDLAGSGGGPGRPGIRIMG</sequence>
<dbReference type="Pfam" id="PF14905">
    <property type="entry name" value="OMP_b-brl_3"/>
    <property type="match status" value="1"/>
</dbReference>
<feature type="chain" id="PRO_5012107690" description="Outer membrane protein beta-barrel domain-containing protein" evidence="1">
    <location>
        <begin position="18"/>
        <end position="937"/>
    </location>
</feature>
<comment type="caution">
    <text evidence="3">The sequence shown here is derived from an EMBL/GenBank/DDBJ whole genome shotgun (WGS) entry which is preliminary data.</text>
</comment>
<name>A0A259U045_9BACT</name>
<dbReference type="SUPFAM" id="SSF56935">
    <property type="entry name" value="Porins"/>
    <property type="match status" value="1"/>
</dbReference>
<accession>A0A259U045</accession>
<dbReference type="Pfam" id="PF13620">
    <property type="entry name" value="CarboxypepD_reg"/>
    <property type="match status" value="1"/>
</dbReference>